<gene>
    <name evidence="2" type="ORF">GWI33_015215</name>
</gene>
<evidence type="ECO:0000313" key="2">
    <source>
        <dbReference type="EMBL" id="KAF7271979.1"/>
    </source>
</evidence>
<keyword evidence="3" id="KW-1185">Reference proteome</keyword>
<dbReference type="Proteomes" id="UP000625711">
    <property type="component" value="Unassembled WGS sequence"/>
</dbReference>
<feature type="compositionally biased region" description="Basic and acidic residues" evidence="1">
    <location>
        <begin position="1"/>
        <end position="11"/>
    </location>
</feature>
<evidence type="ECO:0000313" key="3">
    <source>
        <dbReference type="Proteomes" id="UP000625711"/>
    </source>
</evidence>
<proteinExistence type="predicted"/>
<name>A0A834MBN3_RHYFE</name>
<dbReference type="EMBL" id="JAACXV010013874">
    <property type="protein sequence ID" value="KAF7271979.1"/>
    <property type="molecule type" value="Genomic_DNA"/>
</dbReference>
<organism evidence="2 3">
    <name type="scientific">Rhynchophorus ferrugineus</name>
    <name type="common">Red palm weevil</name>
    <name type="synonym">Curculio ferrugineus</name>
    <dbReference type="NCBI Taxonomy" id="354439"/>
    <lineage>
        <taxon>Eukaryota</taxon>
        <taxon>Metazoa</taxon>
        <taxon>Ecdysozoa</taxon>
        <taxon>Arthropoda</taxon>
        <taxon>Hexapoda</taxon>
        <taxon>Insecta</taxon>
        <taxon>Pterygota</taxon>
        <taxon>Neoptera</taxon>
        <taxon>Endopterygota</taxon>
        <taxon>Coleoptera</taxon>
        <taxon>Polyphaga</taxon>
        <taxon>Cucujiformia</taxon>
        <taxon>Curculionidae</taxon>
        <taxon>Dryophthorinae</taxon>
        <taxon>Rhynchophorus</taxon>
    </lineage>
</organism>
<reference evidence="2" key="1">
    <citation type="submission" date="2020-08" db="EMBL/GenBank/DDBJ databases">
        <title>Genome sequencing and assembly of the red palm weevil Rhynchophorus ferrugineus.</title>
        <authorList>
            <person name="Dias G.B."/>
            <person name="Bergman C.M."/>
            <person name="Manee M."/>
        </authorList>
    </citation>
    <scope>NUCLEOTIDE SEQUENCE</scope>
    <source>
        <strain evidence="2">AA-2017</strain>
        <tissue evidence="2">Whole larva</tissue>
    </source>
</reference>
<comment type="caution">
    <text evidence="2">The sequence shown here is derived from an EMBL/GenBank/DDBJ whole genome shotgun (WGS) entry which is preliminary data.</text>
</comment>
<accession>A0A834MBN3</accession>
<sequence>MNKKKSTEYRRTATKRLFQQEQRNRTKSEKFNEVAHNILDIRIREERTFFLKYRATWGTEKTRNSARPEKFNEVLHNILDIGIREEGLFFLDYGATWGAVCYK</sequence>
<protein>
    <submittedName>
        <fullName evidence="2">Uncharacterized protein</fullName>
    </submittedName>
</protein>
<dbReference type="AlphaFoldDB" id="A0A834MBN3"/>
<evidence type="ECO:0000256" key="1">
    <source>
        <dbReference type="SAM" id="MobiDB-lite"/>
    </source>
</evidence>
<feature type="region of interest" description="Disordered" evidence="1">
    <location>
        <begin position="1"/>
        <end position="24"/>
    </location>
</feature>